<dbReference type="SUPFAM" id="SSF48452">
    <property type="entry name" value="TPR-like"/>
    <property type="match status" value="1"/>
</dbReference>
<evidence type="ECO:0000313" key="9">
    <source>
        <dbReference type="Proteomes" id="UP000660024"/>
    </source>
</evidence>
<gene>
    <name evidence="8" type="ORF">I5M32_03105</name>
</gene>
<dbReference type="Proteomes" id="UP000660024">
    <property type="component" value="Unassembled WGS sequence"/>
</dbReference>
<feature type="domain" description="SusD-like N-terminal" evidence="7">
    <location>
        <begin position="33"/>
        <end position="225"/>
    </location>
</feature>
<proteinExistence type="inferred from homology"/>
<dbReference type="Pfam" id="PF07980">
    <property type="entry name" value="SusD_RagB"/>
    <property type="match status" value="2"/>
</dbReference>
<evidence type="ECO:0000256" key="5">
    <source>
        <dbReference type="ARBA" id="ARBA00023237"/>
    </source>
</evidence>
<keyword evidence="4" id="KW-0472">Membrane</keyword>
<evidence type="ECO:0000256" key="4">
    <source>
        <dbReference type="ARBA" id="ARBA00023136"/>
    </source>
</evidence>
<dbReference type="Pfam" id="PF14322">
    <property type="entry name" value="SusD-like_3"/>
    <property type="match status" value="1"/>
</dbReference>
<keyword evidence="5" id="KW-0998">Cell outer membrane</keyword>
<evidence type="ECO:0000259" key="7">
    <source>
        <dbReference type="Pfam" id="PF14322"/>
    </source>
</evidence>
<dbReference type="InterPro" id="IPR012944">
    <property type="entry name" value="SusD_RagB_dom"/>
</dbReference>
<reference evidence="8 9" key="1">
    <citation type="submission" date="2020-12" db="EMBL/GenBank/DDBJ databases">
        <title>Bacterial novel species Pedobacter sp. SD-b isolated from soil.</title>
        <authorList>
            <person name="Jung H.-Y."/>
        </authorList>
    </citation>
    <scope>NUCLEOTIDE SEQUENCE [LARGE SCALE GENOMIC DNA]</scope>
    <source>
        <strain evidence="8 9">SD-b</strain>
    </source>
</reference>
<evidence type="ECO:0000313" key="8">
    <source>
        <dbReference type="EMBL" id="MBK0381936.1"/>
    </source>
</evidence>
<organism evidence="8 9">
    <name type="scientific">Pedobacter segetis</name>
    <dbReference type="NCBI Taxonomy" id="2793069"/>
    <lineage>
        <taxon>Bacteria</taxon>
        <taxon>Pseudomonadati</taxon>
        <taxon>Bacteroidota</taxon>
        <taxon>Sphingobacteriia</taxon>
        <taxon>Sphingobacteriales</taxon>
        <taxon>Sphingobacteriaceae</taxon>
        <taxon>Pedobacter</taxon>
    </lineage>
</organism>
<dbReference type="EMBL" id="JAEHFY010000003">
    <property type="protein sequence ID" value="MBK0381936.1"/>
    <property type="molecule type" value="Genomic_DNA"/>
</dbReference>
<dbReference type="InterPro" id="IPR033985">
    <property type="entry name" value="SusD-like_N"/>
</dbReference>
<feature type="domain" description="RagB/SusD" evidence="6">
    <location>
        <begin position="602"/>
        <end position="713"/>
    </location>
</feature>
<evidence type="ECO:0000256" key="2">
    <source>
        <dbReference type="ARBA" id="ARBA00006275"/>
    </source>
</evidence>
<comment type="subcellular location">
    <subcellularLocation>
        <location evidence="1">Cell outer membrane</location>
    </subcellularLocation>
</comment>
<evidence type="ECO:0000256" key="1">
    <source>
        <dbReference type="ARBA" id="ARBA00004442"/>
    </source>
</evidence>
<evidence type="ECO:0000259" key="6">
    <source>
        <dbReference type="Pfam" id="PF07980"/>
    </source>
</evidence>
<sequence length="713" mass="78640">MKKFIKFLIIPAIWLASCEKSLDIVPESFVSTENFFNTQAEIEVALNAIYEVQFSGSPYQAGYNEYWRHCFLGTDESTSNQNLNTNDYPTHYNETSSSIKYVQGLWSTCFVGVNRANVFLENIDKSKSITEDQRTIYRGEATFLRAYYLFMLTQWFGDIPLPKESSKSLKGVQRAFTPTKEVYDFVISEMEKAQDLLKLRPATALTFNEKVSQTAVQGMLARVCLFAAGYPVNDTKRYADASMWAQKVIASGLHHLNPDYDQVFIDHSSNIYDNTNRETLWQLTPISNANLQALGTTLREQYIPRVGLTASRGIWGADQGFERTNPRAYYTYAAGDIRRDWNIAPFYISNASSIKPTDINPMIYFPYNASKWNREPGKWRRYYETHTTFSGPISAQAFPLLRYSDVLLMYAEAEAHENGPLSPGTIGMTPVDAVNLVRRRGYGEARGAKGVATITLTSPGSGYTTQPECTFVSTPGNRKLRTQTVPVNQRPYLNEDARATGIVTSGAISGIELYDMGEGYVIPPTVIVGTPFAPNTVYTAGKQVVNNGNLYTVTVAGTSGNVAPTNASGTFVSGTTTFTYAGVAATAVANFASADLTPAMASAGNFLKTIQDERLRELAFECLRRQDLKRWGILVSTVKRIGIEAGAGSEELNSNGTKLYGAYAAPSTALGNLNANVNIFTTGPNNITEIDNLLPIPNSEIIANKLAKQNPGY</sequence>
<dbReference type="Gene3D" id="1.25.40.390">
    <property type="match status" value="2"/>
</dbReference>
<dbReference type="InterPro" id="IPR011990">
    <property type="entry name" value="TPR-like_helical_dom_sf"/>
</dbReference>
<feature type="domain" description="RagB/SusD" evidence="6">
    <location>
        <begin position="328"/>
        <end position="440"/>
    </location>
</feature>
<keyword evidence="3" id="KW-0732">Signal</keyword>
<comment type="similarity">
    <text evidence="2">Belongs to the SusD family.</text>
</comment>
<dbReference type="PROSITE" id="PS51257">
    <property type="entry name" value="PROKAR_LIPOPROTEIN"/>
    <property type="match status" value="1"/>
</dbReference>
<name>A0ABS1BGL5_9SPHI</name>
<evidence type="ECO:0000256" key="3">
    <source>
        <dbReference type="ARBA" id="ARBA00022729"/>
    </source>
</evidence>
<keyword evidence="9" id="KW-1185">Reference proteome</keyword>
<accession>A0ABS1BGL5</accession>
<protein>
    <submittedName>
        <fullName evidence="8">RagB/SusD family nutrient uptake outer membrane protein</fullName>
    </submittedName>
</protein>
<comment type="caution">
    <text evidence="8">The sequence shown here is derived from an EMBL/GenBank/DDBJ whole genome shotgun (WGS) entry which is preliminary data.</text>
</comment>
<dbReference type="RefSeq" id="WP_200584717.1">
    <property type="nucleotide sequence ID" value="NZ_JAEHFY010000003.1"/>
</dbReference>